<dbReference type="PROSITE" id="PS50118">
    <property type="entry name" value="HMG_BOX_2"/>
    <property type="match status" value="1"/>
</dbReference>
<name>A0A5N5T1J9_9CRUS</name>
<organism evidence="7 8">
    <name type="scientific">Armadillidium nasatum</name>
    <dbReference type="NCBI Taxonomy" id="96803"/>
    <lineage>
        <taxon>Eukaryota</taxon>
        <taxon>Metazoa</taxon>
        <taxon>Ecdysozoa</taxon>
        <taxon>Arthropoda</taxon>
        <taxon>Crustacea</taxon>
        <taxon>Multicrustacea</taxon>
        <taxon>Malacostraca</taxon>
        <taxon>Eumalacostraca</taxon>
        <taxon>Peracarida</taxon>
        <taxon>Isopoda</taxon>
        <taxon>Oniscidea</taxon>
        <taxon>Crinocheta</taxon>
        <taxon>Armadillidiidae</taxon>
        <taxon>Armadillidium</taxon>
    </lineage>
</organism>
<dbReference type="FunFam" id="1.10.30.10:FF:000003">
    <property type="entry name" value="Putative transcription factor SOX-6"/>
    <property type="match status" value="1"/>
</dbReference>
<accession>A0A5N5T1J9</accession>
<dbReference type="CDD" id="cd22029">
    <property type="entry name" value="HMG-box_SoxC"/>
    <property type="match status" value="1"/>
</dbReference>
<dbReference type="InterPro" id="IPR009071">
    <property type="entry name" value="HMG_box_dom"/>
</dbReference>
<dbReference type="SMART" id="SM00398">
    <property type="entry name" value="HMG"/>
    <property type="match status" value="1"/>
</dbReference>
<dbReference type="GO" id="GO:0007420">
    <property type="term" value="P:brain development"/>
    <property type="evidence" value="ECO:0007669"/>
    <property type="project" value="TreeGrafter"/>
</dbReference>
<dbReference type="GO" id="GO:0000122">
    <property type="term" value="P:negative regulation of transcription by RNA polymerase II"/>
    <property type="evidence" value="ECO:0007669"/>
    <property type="project" value="TreeGrafter"/>
</dbReference>
<dbReference type="PANTHER" id="PTHR10270:SF323">
    <property type="entry name" value="TRANSCRIPTION FACTOR SOX-14-RELATED"/>
    <property type="match status" value="1"/>
</dbReference>
<gene>
    <name evidence="7" type="primary">Sox12</name>
    <name evidence="7" type="ORF">Anas_03550</name>
</gene>
<dbReference type="InterPro" id="IPR050140">
    <property type="entry name" value="SRY-related_HMG-box_TF-like"/>
</dbReference>
<comment type="caution">
    <text evidence="7">The sequence shown here is derived from an EMBL/GenBank/DDBJ whole genome shotgun (WGS) entry which is preliminary data.</text>
</comment>
<dbReference type="EMBL" id="SEYY01015592">
    <property type="protein sequence ID" value="KAB7500037.1"/>
    <property type="molecule type" value="Genomic_DNA"/>
</dbReference>
<dbReference type="PANTHER" id="PTHR10270">
    <property type="entry name" value="SOX TRANSCRIPTION FACTOR"/>
    <property type="match status" value="1"/>
</dbReference>
<keyword evidence="1" id="KW-0805">Transcription regulation</keyword>
<evidence type="ECO:0000256" key="4">
    <source>
        <dbReference type="ARBA" id="ARBA00023242"/>
    </source>
</evidence>
<dbReference type="GO" id="GO:0001228">
    <property type="term" value="F:DNA-binding transcription activator activity, RNA polymerase II-specific"/>
    <property type="evidence" value="ECO:0007669"/>
    <property type="project" value="TreeGrafter"/>
</dbReference>
<feature type="DNA-binding region" description="HMG box" evidence="5">
    <location>
        <begin position="19"/>
        <end position="87"/>
    </location>
</feature>
<keyword evidence="4 5" id="KW-0539">Nucleus</keyword>
<dbReference type="GO" id="GO:0005634">
    <property type="term" value="C:nucleus"/>
    <property type="evidence" value="ECO:0007669"/>
    <property type="project" value="UniProtKB-UniRule"/>
</dbReference>
<sequence length="343" mass="39532">MNLNLIFENFTKKHPPNHIKRPMNAFMVWSQMERREIIKFAPDMHNAEISKQLGKRWKLLTEEQRKPYREEAERLKKLHMREYPDYKYRPRKKSQKLYLKRISEKNGRVSKVTHKDNKSEKIKSSFDLLRSAKISQFQNINVNFKKFNIKIKSDNNFKRSILTKPILALTPNSSNEVPGSPPCDLPDSPESASFYEDRQSQIFAVSAKVDFKSVNPNSPSALIIKEEIPEDLYEAVYTPQSITSPSGLSPHNDLGNQAIDILKPELPKILNTYNPSVDDLYNLTDFIPVSDIKMDLVNIDADIDFEAVSPNSGSHFNFLSASDETDHILSRSHLDSKWPAELL</sequence>
<evidence type="ECO:0000256" key="5">
    <source>
        <dbReference type="PROSITE-ProRule" id="PRU00267"/>
    </source>
</evidence>
<reference evidence="7 8" key="1">
    <citation type="journal article" date="2019" name="PLoS Biol.">
        <title>Sex chromosomes control vertical transmission of feminizing Wolbachia symbionts in an isopod.</title>
        <authorList>
            <person name="Becking T."/>
            <person name="Chebbi M.A."/>
            <person name="Giraud I."/>
            <person name="Moumen B."/>
            <person name="Laverre T."/>
            <person name="Caubet Y."/>
            <person name="Peccoud J."/>
            <person name="Gilbert C."/>
            <person name="Cordaux R."/>
        </authorList>
    </citation>
    <scope>NUCLEOTIDE SEQUENCE [LARGE SCALE GENOMIC DNA]</scope>
    <source>
        <strain evidence="7">ANa2</strain>
        <tissue evidence="7">Whole body excluding digestive tract and cuticle</tissue>
    </source>
</reference>
<dbReference type="Proteomes" id="UP000326759">
    <property type="component" value="Unassembled WGS sequence"/>
</dbReference>
<evidence type="ECO:0000313" key="7">
    <source>
        <dbReference type="EMBL" id="KAB7500037.1"/>
    </source>
</evidence>
<dbReference type="OrthoDB" id="6247875at2759"/>
<dbReference type="Gene3D" id="1.10.30.10">
    <property type="entry name" value="High mobility group box domain"/>
    <property type="match status" value="1"/>
</dbReference>
<dbReference type="Pfam" id="PF00505">
    <property type="entry name" value="HMG_box"/>
    <property type="match status" value="1"/>
</dbReference>
<dbReference type="SUPFAM" id="SSF47095">
    <property type="entry name" value="HMG-box"/>
    <property type="match status" value="1"/>
</dbReference>
<feature type="domain" description="HMG box" evidence="6">
    <location>
        <begin position="19"/>
        <end position="87"/>
    </location>
</feature>
<evidence type="ECO:0000256" key="3">
    <source>
        <dbReference type="ARBA" id="ARBA00023163"/>
    </source>
</evidence>
<dbReference type="AlphaFoldDB" id="A0A5N5T1J9"/>
<evidence type="ECO:0000313" key="8">
    <source>
        <dbReference type="Proteomes" id="UP000326759"/>
    </source>
</evidence>
<dbReference type="GO" id="GO:0000978">
    <property type="term" value="F:RNA polymerase II cis-regulatory region sequence-specific DNA binding"/>
    <property type="evidence" value="ECO:0007669"/>
    <property type="project" value="TreeGrafter"/>
</dbReference>
<dbReference type="InterPro" id="IPR036910">
    <property type="entry name" value="HMG_box_dom_sf"/>
</dbReference>
<dbReference type="GO" id="GO:0030182">
    <property type="term" value="P:neuron differentiation"/>
    <property type="evidence" value="ECO:0007669"/>
    <property type="project" value="TreeGrafter"/>
</dbReference>
<proteinExistence type="predicted"/>
<evidence type="ECO:0000259" key="6">
    <source>
        <dbReference type="PROSITE" id="PS50118"/>
    </source>
</evidence>
<keyword evidence="2 5" id="KW-0238">DNA-binding</keyword>
<evidence type="ECO:0000256" key="1">
    <source>
        <dbReference type="ARBA" id="ARBA00023015"/>
    </source>
</evidence>
<protein>
    <submittedName>
        <fullName evidence="7">Transcription factor SOX-12</fullName>
    </submittedName>
</protein>
<evidence type="ECO:0000256" key="2">
    <source>
        <dbReference type="ARBA" id="ARBA00023125"/>
    </source>
</evidence>
<keyword evidence="8" id="KW-1185">Reference proteome</keyword>
<keyword evidence="3" id="KW-0804">Transcription</keyword>